<comment type="similarity">
    <text evidence="3">Belongs to the ArsC family.</text>
</comment>
<dbReference type="InterPro" id="IPR006504">
    <property type="entry name" value="Tscrpt_reg_Spx/MgsR"/>
</dbReference>
<accession>A0A0R2HYC8</accession>
<dbReference type="InterPro" id="IPR036249">
    <property type="entry name" value="Thioredoxin-like_sf"/>
</dbReference>
<evidence type="ECO:0000256" key="3">
    <source>
        <dbReference type="PROSITE-ProRule" id="PRU01282"/>
    </source>
</evidence>
<sequence>MIQFYEHPRCSTCKKARAWLNQNEVAYQPINLLETPPTKVELKTWIEQSGLPIRRFFNTSGGKYRELGLKDKLDEMDLEEACELLASDGMLIKRPLTTDGKKLTSGFKEADYEANWK</sequence>
<dbReference type="AlphaFoldDB" id="A0A0R2HYC8"/>
<dbReference type="SUPFAM" id="SSF52833">
    <property type="entry name" value="Thioredoxin-like"/>
    <property type="match status" value="1"/>
</dbReference>
<name>A0A0R2HYC8_CARDV</name>
<evidence type="ECO:0000256" key="1">
    <source>
        <dbReference type="ARBA" id="ARBA00023157"/>
    </source>
</evidence>
<dbReference type="RefSeq" id="WP_034568492.1">
    <property type="nucleotide sequence ID" value="NZ_JQBS01000001.1"/>
</dbReference>
<dbReference type="InterPro" id="IPR006660">
    <property type="entry name" value="Arsenate_reductase-like"/>
</dbReference>
<dbReference type="CDD" id="cd03036">
    <property type="entry name" value="ArsC_like"/>
    <property type="match status" value="1"/>
</dbReference>
<dbReference type="NCBIfam" id="TIGR01617">
    <property type="entry name" value="arsC_related"/>
    <property type="match status" value="1"/>
</dbReference>
<evidence type="ECO:0000256" key="2">
    <source>
        <dbReference type="ARBA" id="ARBA00023284"/>
    </source>
</evidence>
<dbReference type="Pfam" id="PF03960">
    <property type="entry name" value="ArsC"/>
    <property type="match status" value="1"/>
</dbReference>
<gene>
    <name evidence="4" type="ORF">IV74_GL001047</name>
</gene>
<evidence type="ECO:0000313" key="4">
    <source>
        <dbReference type="EMBL" id="KRN57792.1"/>
    </source>
</evidence>
<dbReference type="Gene3D" id="3.40.30.10">
    <property type="entry name" value="Glutaredoxin"/>
    <property type="match status" value="1"/>
</dbReference>
<reference evidence="4 5" key="1">
    <citation type="journal article" date="2015" name="Genome Announc.">
        <title>Expanding the biotechnology potential of lactobacilli through comparative genomics of 213 strains and associated genera.</title>
        <authorList>
            <person name="Sun Z."/>
            <person name="Harris H.M."/>
            <person name="McCann A."/>
            <person name="Guo C."/>
            <person name="Argimon S."/>
            <person name="Zhang W."/>
            <person name="Yang X."/>
            <person name="Jeffery I.B."/>
            <person name="Cooney J.C."/>
            <person name="Kagawa T.F."/>
            <person name="Liu W."/>
            <person name="Song Y."/>
            <person name="Salvetti E."/>
            <person name="Wrobel A."/>
            <person name="Rasinkangas P."/>
            <person name="Parkhill J."/>
            <person name="Rea M.C."/>
            <person name="O'Sullivan O."/>
            <person name="Ritari J."/>
            <person name="Douillard F.P."/>
            <person name="Paul Ross R."/>
            <person name="Yang R."/>
            <person name="Briner A.E."/>
            <person name="Felis G.E."/>
            <person name="de Vos W.M."/>
            <person name="Barrangou R."/>
            <person name="Klaenhammer T.R."/>
            <person name="Caufield P.W."/>
            <person name="Cui Y."/>
            <person name="Zhang H."/>
            <person name="O'Toole P.W."/>
        </authorList>
    </citation>
    <scope>NUCLEOTIDE SEQUENCE [LARGE SCALE GENOMIC DNA]</scope>
    <source>
        <strain evidence="4 5">DSM 20623</strain>
    </source>
</reference>
<keyword evidence="5" id="KW-1185">Reference proteome</keyword>
<evidence type="ECO:0000313" key="5">
    <source>
        <dbReference type="Proteomes" id="UP000051658"/>
    </source>
</evidence>
<dbReference type="PANTHER" id="PTHR30041">
    <property type="entry name" value="ARSENATE REDUCTASE"/>
    <property type="match status" value="1"/>
</dbReference>
<dbReference type="PANTHER" id="PTHR30041:SF8">
    <property type="entry name" value="PROTEIN YFFB"/>
    <property type="match status" value="1"/>
</dbReference>
<dbReference type="eggNOG" id="COG1393">
    <property type="taxonomic scope" value="Bacteria"/>
</dbReference>
<keyword evidence="2" id="KW-0676">Redox-active center</keyword>
<dbReference type="PATRIC" id="fig|1449336.4.peg.1072"/>
<dbReference type="Proteomes" id="UP000051658">
    <property type="component" value="Unassembled WGS sequence"/>
</dbReference>
<comment type="caution">
    <text evidence="4">The sequence shown here is derived from an EMBL/GenBank/DDBJ whole genome shotgun (WGS) entry which is preliminary data.</text>
</comment>
<proteinExistence type="inferred from homology"/>
<protein>
    <submittedName>
        <fullName evidence="4">Arsenate reductase</fullName>
    </submittedName>
</protein>
<dbReference type="GeneID" id="89589554"/>
<dbReference type="PROSITE" id="PS51353">
    <property type="entry name" value="ARSC"/>
    <property type="match status" value="1"/>
</dbReference>
<dbReference type="EMBL" id="JQBS01000001">
    <property type="protein sequence ID" value="KRN57792.1"/>
    <property type="molecule type" value="Genomic_DNA"/>
</dbReference>
<keyword evidence="1" id="KW-1015">Disulfide bond</keyword>
<organism evidence="4 5">
    <name type="scientific">Carnobacterium divergens DSM 20623</name>
    <dbReference type="NCBI Taxonomy" id="1449336"/>
    <lineage>
        <taxon>Bacteria</taxon>
        <taxon>Bacillati</taxon>
        <taxon>Bacillota</taxon>
        <taxon>Bacilli</taxon>
        <taxon>Lactobacillales</taxon>
        <taxon>Carnobacteriaceae</taxon>
        <taxon>Carnobacterium</taxon>
    </lineage>
</organism>